<reference evidence="2 3" key="1">
    <citation type="submission" date="2020-03" db="EMBL/GenBank/DDBJ databases">
        <title>Roseomonas selenitidurans sp. nov. isolated from urban soil.</title>
        <authorList>
            <person name="Liu H."/>
        </authorList>
    </citation>
    <scope>NUCLEOTIDE SEQUENCE [LARGE SCALE GENOMIC DNA]</scope>
    <source>
        <strain evidence="2 3">BU-1</strain>
    </source>
</reference>
<protein>
    <submittedName>
        <fullName evidence="2">Uncharacterized protein</fullName>
    </submittedName>
</protein>
<evidence type="ECO:0000313" key="2">
    <source>
        <dbReference type="EMBL" id="NKC32534.1"/>
    </source>
</evidence>
<keyword evidence="3" id="KW-1185">Reference proteome</keyword>
<feature type="region of interest" description="Disordered" evidence="1">
    <location>
        <begin position="74"/>
        <end position="96"/>
    </location>
</feature>
<feature type="compositionally biased region" description="Basic residues" evidence="1">
    <location>
        <begin position="86"/>
        <end position="96"/>
    </location>
</feature>
<gene>
    <name evidence="2" type="ORF">HEQ75_16835</name>
</gene>
<proteinExistence type="predicted"/>
<evidence type="ECO:0000313" key="3">
    <source>
        <dbReference type="Proteomes" id="UP000787635"/>
    </source>
</evidence>
<dbReference type="RefSeq" id="WP_168032741.1">
    <property type="nucleotide sequence ID" value="NZ_JAAVNE010000028.1"/>
</dbReference>
<evidence type="ECO:0000256" key="1">
    <source>
        <dbReference type="SAM" id="MobiDB-lite"/>
    </source>
</evidence>
<name>A0ABX1E5S5_9PROT</name>
<dbReference type="EMBL" id="JAAVNE010000028">
    <property type="protein sequence ID" value="NKC32534.1"/>
    <property type="molecule type" value="Genomic_DNA"/>
</dbReference>
<accession>A0ABX1E5S5</accession>
<dbReference type="Proteomes" id="UP000787635">
    <property type="component" value="Unassembled WGS sequence"/>
</dbReference>
<organism evidence="2 3">
    <name type="scientific">Falsiroseomonas selenitidurans</name>
    <dbReference type="NCBI Taxonomy" id="2716335"/>
    <lineage>
        <taxon>Bacteria</taxon>
        <taxon>Pseudomonadati</taxon>
        <taxon>Pseudomonadota</taxon>
        <taxon>Alphaproteobacteria</taxon>
        <taxon>Acetobacterales</taxon>
        <taxon>Roseomonadaceae</taxon>
        <taxon>Falsiroseomonas</taxon>
    </lineage>
</organism>
<comment type="caution">
    <text evidence="2">The sequence shown here is derived from an EMBL/GenBank/DDBJ whole genome shotgun (WGS) entry which is preliminary data.</text>
</comment>
<sequence length="96" mass="10342">MFALTRPLTALFDTREAARAALALRDLNPTGLRLHAAGQPARAPHHAPEEGGVLAALADLLMPDHAREGDWRRQGWAAAAADSATPRHRGVRHDGR</sequence>